<evidence type="ECO:0000313" key="2">
    <source>
        <dbReference type="Proteomes" id="UP000809789"/>
    </source>
</evidence>
<evidence type="ECO:0000313" key="1">
    <source>
        <dbReference type="EMBL" id="KAG8629722.1"/>
    </source>
</evidence>
<gene>
    <name evidence="1" type="ORF">KVT40_001341</name>
</gene>
<dbReference type="Proteomes" id="UP000809789">
    <property type="component" value="Unassembled WGS sequence"/>
</dbReference>
<sequence length="496" mass="53122">MSPCWSDSRLESRQERYDAVKGDVGELDFWLELDDDGNCCPGETGPGLVVDEEADEEAVVLLVLELAEDTAELVRVVWVEDTVEVEDLAAAVAEEVTEEEPSDGILLLELPEEDEVMLLVALLDAGVTVEELRALGLADEFAVVPLAVEVAGVGVAGGDNVFWTEVGACVVPFEVTEPEDVPGKDIFVVELLGAFGIELFDVPLGDVTADVGVDAIELVDFMLELMLFELELAEGTAVGLERVWAVVLLLLDSEDKVRLDGAEVENPVDVDDLKEEMLEVLLLGLAELDETDDLVVELLLELLAGTVPDGPPVVEPCRVLLGLAVVAAGLVEDVGAVLVGLIDAVKVGAEELGLEGEPLALLVFSTVLMLVDCSELDEPSDFVVDFETVVIAEEVVPERVVETPLVVVSLLELVRDWKLDLVVDGNCCPGETGPAVVEEDLELKDDVSCLIDDDEALDVDGVSLFPDKVPFELPVGCEVVVGAPDLLVCEVEDWFA</sequence>
<organism evidence="1 2">
    <name type="scientific">Elsinoe batatas</name>
    <dbReference type="NCBI Taxonomy" id="2601811"/>
    <lineage>
        <taxon>Eukaryota</taxon>
        <taxon>Fungi</taxon>
        <taxon>Dikarya</taxon>
        <taxon>Ascomycota</taxon>
        <taxon>Pezizomycotina</taxon>
        <taxon>Dothideomycetes</taxon>
        <taxon>Dothideomycetidae</taxon>
        <taxon>Myriangiales</taxon>
        <taxon>Elsinoaceae</taxon>
        <taxon>Elsinoe</taxon>
    </lineage>
</organism>
<reference evidence="1" key="1">
    <citation type="submission" date="2021-07" db="EMBL/GenBank/DDBJ databases">
        <title>Elsinoe batatas strain:CRI-CJ2 Genome sequencing and assembly.</title>
        <authorList>
            <person name="Huang L."/>
        </authorList>
    </citation>
    <scope>NUCLEOTIDE SEQUENCE</scope>
    <source>
        <strain evidence="1">CRI-CJ2</strain>
    </source>
</reference>
<comment type="caution">
    <text evidence="1">The sequence shown here is derived from an EMBL/GenBank/DDBJ whole genome shotgun (WGS) entry which is preliminary data.</text>
</comment>
<protein>
    <submittedName>
        <fullName evidence="1">Uncharacterized protein</fullName>
    </submittedName>
</protein>
<name>A0A8K0L5T0_9PEZI</name>
<dbReference type="AlphaFoldDB" id="A0A8K0L5T0"/>
<dbReference type="EMBL" id="JAESVG020000002">
    <property type="protein sequence ID" value="KAG8629722.1"/>
    <property type="molecule type" value="Genomic_DNA"/>
</dbReference>
<accession>A0A8K0L5T0</accession>
<proteinExistence type="predicted"/>
<keyword evidence="2" id="KW-1185">Reference proteome</keyword>